<name>A0A7J6LGK0_PERCH</name>
<dbReference type="Proteomes" id="UP000591131">
    <property type="component" value="Unassembled WGS sequence"/>
</dbReference>
<comment type="caution">
    <text evidence="2">The sequence shown here is derived from an EMBL/GenBank/DDBJ whole genome shotgun (WGS) entry which is preliminary data.</text>
</comment>
<gene>
    <name evidence="2" type="ORF">FOL47_007978</name>
</gene>
<accession>A0A7J6LGK0</accession>
<evidence type="ECO:0000313" key="3">
    <source>
        <dbReference type="Proteomes" id="UP000591131"/>
    </source>
</evidence>
<evidence type="ECO:0000313" key="2">
    <source>
        <dbReference type="EMBL" id="KAF4658428.1"/>
    </source>
</evidence>
<keyword evidence="1" id="KW-0732">Signal</keyword>
<protein>
    <submittedName>
        <fullName evidence="2">Uncharacterized protein</fullName>
    </submittedName>
</protein>
<evidence type="ECO:0000256" key="1">
    <source>
        <dbReference type="SAM" id="SignalP"/>
    </source>
</evidence>
<sequence>MIVISNLVTIGFLLSLGSAVALKAGSKSSSIERRVTVLEGALRNQITELRHGMNVINDGKFCRVELPKEFLTIRHNEEATSLTWTSTSTGYIDFNYKASGNVILEYQLTNGEGADNVMIEGRKDDVEKAFGMLNPFHDAADEVKEYFTKYSREKACEMSVEKLQESPSQKRDRGLDWIDKFLRNEKDEHYNLMIIDNNDVDVDE</sequence>
<proteinExistence type="predicted"/>
<feature type="chain" id="PRO_5029763892" evidence="1">
    <location>
        <begin position="20"/>
        <end position="204"/>
    </location>
</feature>
<reference evidence="2 3" key="1">
    <citation type="submission" date="2020-04" db="EMBL/GenBank/DDBJ databases">
        <title>Perkinsus chesapeaki whole genome sequence.</title>
        <authorList>
            <person name="Bogema D.R."/>
        </authorList>
    </citation>
    <scope>NUCLEOTIDE SEQUENCE [LARGE SCALE GENOMIC DNA]</scope>
    <source>
        <strain evidence="2">ATCC PRA-425</strain>
    </source>
</reference>
<organism evidence="2 3">
    <name type="scientific">Perkinsus chesapeaki</name>
    <name type="common">Clam parasite</name>
    <name type="synonym">Perkinsus andrewsi</name>
    <dbReference type="NCBI Taxonomy" id="330153"/>
    <lineage>
        <taxon>Eukaryota</taxon>
        <taxon>Sar</taxon>
        <taxon>Alveolata</taxon>
        <taxon>Perkinsozoa</taxon>
        <taxon>Perkinsea</taxon>
        <taxon>Perkinsida</taxon>
        <taxon>Perkinsidae</taxon>
        <taxon>Perkinsus</taxon>
    </lineage>
</organism>
<feature type="signal peptide" evidence="1">
    <location>
        <begin position="1"/>
        <end position="19"/>
    </location>
</feature>
<dbReference type="AlphaFoldDB" id="A0A7J6LGK0"/>
<dbReference type="EMBL" id="JAAPAO010000494">
    <property type="protein sequence ID" value="KAF4658428.1"/>
    <property type="molecule type" value="Genomic_DNA"/>
</dbReference>
<keyword evidence="3" id="KW-1185">Reference proteome</keyword>